<feature type="binding site" description="axial binding residue" evidence="5">
    <location>
        <position position="63"/>
    </location>
    <ligand>
        <name>heme</name>
        <dbReference type="ChEBI" id="CHEBI:30413"/>
    </ligand>
    <ligandPart>
        <name>Fe</name>
        <dbReference type="ChEBI" id="CHEBI:18248"/>
    </ligandPart>
</feature>
<evidence type="ECO:0000256" key="6">
    <source>
        <dbReference type="SAM" id="SignalP"/>
    </source>
</evidence>
<dbReference type="Pfam" id="PF05730">
    <property type="entry name" value="CFEM"/>
    <property type="match status" value="1"/>
</dbReference>
<feature type="signal peptide" evidence="6">
    <location>
        <begin position="1"/>
        <end position="16"/>
    </location>
</feature>
<dbReference type="STRING" id="418784.A0A2P7YLW7"/>
<feature type="disulfide bond" evidence="5">
    <location>
        <begin position="68"/>
        <end position="101"/>
    </location>
</feature>
<evidence type="ECO:0000256" key="5">
    <source>
        <dbReference type="PROSITE-ProRule" id="PRU01356"/>
    </source>
</evidence>
<dbReference type="RefSeq" id="XP_024712837.1">
    <property type="nucleotide sequence ID" value="XM_024859163.1"/>
</dbReference>
<name>A0A2P7YLW7_9ASCO</name>
<keyword evidence="5" id="KW-0408">Iron</keyword>
<dbReference type="InterPro" id="IPR008427">
    <property type="entry name" value="Extracellular_membr_CFEM_dom"/>
</dbReference>
<feature type="disulfide bond" evidence="5">
    <location>
        <begin position="45"/>
        <end position="85"/>
    </location>
</feature>
<accession>A0A2P7YLW7</accession>
<feature type="domain" description="CFEM" evidence="7">
    <location>
        <begin position="17"/>
        <end position="128"/>
    </location>
</feature>
<evidence type="ECO:0000256" key="2">
    <source>
        <dbReference type="ARBA" id="ARBA00022525"/>
    </source>
</evidence>
<gene>
    <name evidence="8" type="ORF">C7M61_003829</name>
</gene>
<dbReference type="OrthoDB" id="2496787at2759"/>
<keyword evidence="2" id="KW-0964">Secreted</keyword>
<dbReference type="EMBL" id="PYFQ01000010">
    <property type="protein sequence ID" value="PSK36964.1"/>
    <property type="molecule type" value="Genomic_DNA"/>
</dbReference>
<keyword evidence="3 6" id="KW-0732">Signal</keyword>
<evidence type="ECO:0000256" key="4">
    <source>
        <dbReference type="ARBA" id="ARBA00023157"/>
    </source>
</evidence>
<evidence type="ECO:0000259" key="7">
    <source>
        <dbReference type="PROSITE" id="PS52012"/>
    </source>
</evidence>
<dbReference type="VEuPathDB" id="FungiDB:C7M61_003829"/>
<feature type="disulfide bond" evidence="5">
    <location>
        <begin position="59"/>
        <end position="66"/>
    </location>
</feature>
<keyword evidence="9" id="KW-1185">Reference proteome</keyword>
<protein>
    <recommendedName>
        <fullName evidence="7">CFEM domain-containing protein</fullName>
    </recommendedName>
</protein>
<evidence type="ECO:0000313" key="8">
    <source>
        <dbReference type="EMBL" id="PSK36964.1"/>
    </source>
</evidence>
<keyword evidence="4 5" id="KW-1015">Disulfide bond</keyword>
<dbReference type="AlphaFoldDB" id="A0A2P7YLW7"/>
<proteinExistence type="predicted"/>
<comment type="caution">
    <text evidence="8">The sequence shown here is derived from an EMBL/GenBank/DDBJ whole genome shotgun (WGS) entry which is preliminary data.</text>
</comment>
<dbReference type="SMART" id="SM00747">
    <property type="entry name" value="CFEM"/>
    <property type="match status" value="1"/>
</dbReference>
<dbReference type="GeneID" id="36567217"/>
<evidence type="ECO:0000256" key="1">
    <source>
        <dbReference type="ARBA" id="ARBA00004613"/>
    </source>
</evidence>
<feature type="chain" id="PRO_5015150174" description="CFEM domain-containing protein" evidence="6">
    <location>
        <begin position="17"/>
        <end position="134"/>
    </location>
</feature>
<dbReference type="GO" id="GO:0005576">
    <property type="term" value="C:extracellular region"/>
    <property type="evidence" value="ECO:0007669"/>
    <property type="project" value="UniProtKB-SubCell"/>
</dbReference>
<reference evidence="8 9" key="1">
    <citation type="submission" date="2018-03" db="EMBL/GenBank/DDBJ databases">
        <title>Candida pseudohaemulonii genome assembly and annotation.</title>
        <authorList>
            <person name="Munoz J.F."/>
            <person name="Gade L.G."/>
            <person name="Chow N.A."/>
            <person name="Litvintseva A.P."/>
            <person name="Loparev V.N."/>
            <person name="Cuomo C.A."/>
        </authorList>
    </citation>
    <scope>NUCLEOTIDE SEQUENCE [LARGE SCALE GENOMIC DNA]</scope>
    <source>
        <strain evidence="8 9">B12108</strain>
    </source>
</reference>
<keyword evidence="5" id="KW-0349">Heme</keyword>
<comment type="subcellular location">
    <subcellularLocation>
        <location evidence="1">Secreted</location>
    </subcellularLocation>
</comment>
<sequence>MKFTTTLFALLTAVAAENWSTYPAVPKTASINGLADPINEKLPECAKECFAKDTSSTPCPYWDTGCLCVMLPWTEPVGECIAEKCQGEDVKSATSLAQSACKSAGVWEPYFIVGDAVSASLDAAAVSPATTQAP</sequence>
<organism evidence="8 9">
    <name type="scientific">Candidozyma pseudohaemuli</name>
    <dbReference type="NCBI Taxonomy" id="418784"/>
    <lineage>
        <taxon>Eukaryota</taxon>
        <taxon>Fungi</taxon>
        <taxon>Dikarya</taxon>
        <taxon>Ascomycota</taxon>
        <taxon>Saccharomycotina</taxon>
        <taxon>Pichiomycetes</taxon>
        <taxon>Metschnikowiaceae</taxon>
        <taxon>Candidozyma</taxon>
    </lineage>
</organism>
<dbReference type="PROSITE" id="PS52012">
    <property type="entry name" value="CFEM"/>
    <property type="match status" value="1"/>
</dbReference>
<evidence type="ECO:0000313" key="9">
    <source>
        <dbReference type="Proteomes" id="UP000241107"/>
    </source>
</evidence>
<feature type="disulfide bond" evidence="5">
    <location>
        <begin position="49"/>
        <end position="80"/>
    </location>
</feature>
<evidence type="ECO:0000256" key="3">
    <source>
        <dbReference type="ARBA" id="ARBA00022729"/>
    </source>
</evidence>
<dbReference type="Proteomes" id="UP000241107">
    <property type="component" value="Unassembled WGS sequence"/>
</dbReference>
<keyword evidence="5" id="KW-0479">Metal-binding</keyword>
<dbReference type="GO" id="GO:0046872">
    <property type="term" value="F:metal ion binding"/>
    <property type="evidence" value="ECO:0007669"/>
    <property type="project" value="UniProtKB-UniRule"/>
</dbReference>